<evidence type="ECO:0000313" key="7">
    <source>
        <dbReference type="Proteomes" id="UP000190065"/>
    </source>
</evidence>
<dbReference type="RefSeq" id="WP_025071040.1">
    <property type="nucleotide sequence ID" value="NZ_FUXK01000009.1"/>
</dbReference>
<dbReference type="GO" id="GO:0046872">
    <property type="term" value="F:metal ion binding"/>
    <property type="evidence" value="ECO:0007669"/>
    <property type="project" value="InterPro"/>
</dbReference>
<name>A0A1T4NB64_9BACT</name>
<dbReference type="PANTHER" id="PTHR42953:SF3">
    <property type="entry name" value="HIGH-AFFINITY ZINC UPTAKE SYSTEM PROTEIN ZNUA"/>
    <property type="match status" value="1"/>
</dbReference>
<evidence type="ECO:0000256" key="2">
    <source>
        <dbReference type="ARBA" id="ARBA00022448"/>
    </source>
</evidence>
<dbReference type="AlphaFoldDB" id="A0A1T4NB64"/>
<dbReference type="PANTHER" id="PTHR42953">
    <property type="entry name" value="HIGH-AFFINITY ZINC UPTAKE SYSTEM PROTEIN ZNUA-RELATED"/>
    <property type="match status" value="1"/>
</dbReference>
<keyword evidence="3" id="KW-0732">Signal</keyword>
<dbReference type="Pfam" id="PF01297">
    <property type="entry name" value="ZnuA"/>
    <property type="match status" value="1"/>
</dbReference>
<evidence type="ECO:0000313" key="6">
    <source>
        <dbReference type="EMBL" id="SJZ76530.1"/>
    </source>
</evidence>
<dbReference type="eggNOG" id="COG1238">
    <property type="taxonomic scope" value="Bacteria"/>
</dbReference>
<evidence type="ECO:0000256" key="4">
    <source>
        <dbReference type="SAM" id="Phobius"/>
    </source>
</evidence>
<feature type="domain" description="VTT" evidence="5">
    <location>
        <begin position="34"/>
        <end position="144"/>
    </location>
</feature>
<dbReference type="GO" id="GO:0030001">
    <property type="term" value="P:metal ion transport"/>
    <property type="evidence" value="ECO:0007669"/>
    <property type="project" value="InterPro"/>
</dbReference>
<dbReference type="EMBL" id="FUXK01000009">
    <property type="protein sequence ID" value="SJZ76530.1"/>
    <property type="molecule type" value="Genomic_DNA"/>
</dbReference>
<evidence type="ECO:0000256" key="1">
    <source>
        <dbReference type="ARBA" id="ARBA00011028"/>
    </source>
</evidence>
<dbReference type="InterPro" id="IPR032816">
    <property type="entry name" value="VTT_dom"/>
</dbReference>
<reference evidence="6 7" key="1">
    <citation type="submission" date="2017-02" db="EMBL/GenBank/DDBJ databases">
        <authorList>
            <person name="Peterson S.W."/>
        </authorList>
    </citation>
    <scope>NUCLEOTIDE SEQUENCE [LARGE SCALE GENOMIC DNA]</scope>
    <source>
        <strain evidence="6 7">ATCC 43324</strain>
    </source>
</reference>
<feature type="transmembrane region" description="Helical" evidence="4">
    <location>
        <begin position="7"/>
        <end position="28"/>
    </location>
</feature>
<dbReference type="InterPro" id="IPR050492">
    <property type="entry name" value="Bact_metal-bind_prot9"/>
</dbReference>
<comment type="similarity">
    <text evidence="1">Belongs to the bacterial solute-binding protein 9 family.</text>
</comment>
<keyword evidence="4" id="KW-0472">Membrane</keyword>
<dbReference type="eggNOG" id="COG0803">
    <property type="taxonomic scope" value="Bacteria"/>
</dbReference>
<evidence type="ECO:0000259" key="5">
    <source>
        <dbReference type="Pfam" id="PF09335"/>
    </source>
</evidence>
<dbReference type="SUPFAM" id="SSF53807">
    <property type="entry name" value="Helical backbone' metal receptor"/>
    <property type="match status" value="1"/>
</dbReference>
<dbReference type="STRING" id="28136.SAMN02745202_01024"/>
<dbReference type="Proteomes" id="UP000190065">
    <property type="component" value="Unassembled WGS sequence"/>
</dbReference>
<keyword evidence="2" id="KW-0813">Transport</keyword>
<organism evidence="6 7">
    <name type="scientific">Segatella oulorum</name>
    <dbReference type="NCBI Taxonomy" id="28136"/>
    <lineage>
        <taxon>Bacteria</taxon>
        <taxon>Pseudomonadati</taxon>
        <taxon>Bacteroidota</taxon>
        <taxon>Bacteroidia</taxon>
        <taxon>Bacteroidales</taxon>
        <taxon>Prevotellaceae</taxon>
        <taxon>Segatella</taxon>
    </lineage>
</organism>
<proteinExistence type="inferred from homology"/>
<dbReference type="Pfam" id="PF09335">
    <property type="entry name" value="VTT_dom"/>
    <property type="match status" value="1"/>
</dbReference>
<evidence type="ECO:0000256" key="3">
    <source>
        <dbReference type="ARBA" id="ARBA00022729"/>
    </source>
</evidence>
<keyword evidence="4" id="KW-1133">Transmembrane helix</keyword>
<gene>
    <name evidence="6" type="ORF">SAMN02745202_01024</name>
</gene>
<dbReference type="InterPro" id="IPR006127">
    <property type="entry name" value="ZnuA-like"/>
</dbReference>
<feature type="transmembrane region" description="Helical" evidence="4">
    <location>
        <begin position="98"/>
        <end position="119"/>
    </location>
</feature>
<accession>A0A1T4NB64</accession>
<feature type="transmembrane region" description="Helical" evidence="4">
    <location>
        <begin position="48"/>
        <end position="67"/>
    </location>
</feature>
<dbReference type="Gene3D" id="3.40.50.1980">
    <property type="entry name" value="Nitrogenase molybdenum iron protein domain"/>
    <property type="match status" value="2"/>
</dbReference>
<protein>
    <submittedName>
        <fullName evidence="6">ABC-type Zn uptake system ZnuABC, Zn-binding component ZnuA</fullName>
    </submittedName>
</protein>
<keyword evidence="4" id="KW-0812">Transmembrane</keyword>
<sequence>MDSIIAFLIDWGAWGMLFSAFLAGSFLPFSSEAVMLGLLAAGVHPWPLILYGTVGNVAGGLFNYAIGRQGRLDWIEKYLHVKPEKLQRAQRFMGERGALMGFFAFLPFIGSAITIALGLMRANLLLSTLSITAGKFLRYVLLAMSTISLTACTSPTAKSTQTLMVSIEPLRYFAEEIAGDRFQVTTMVPQNSNPETYEPTAQQMMALSESRLFFMVGEIGFERTWAKRLQQNAPQTTFVNTSNGIKLIAHGHGISDPHTWMSCRNADIMARNMLQALTQCSPKDSSYFAKNFQHLQQTIAQTHQTLTATLQGKHPAFLIYHPSLSYFAHEYGLQQLTIEEEGREPSALQLQQLIETARQRKPRVLFMQKEFANRNIRVVAESTHTKIVEINPLSYQWPQEMRHIAQALK</sequence>